<evidence type="ECO:0000256" key="1">
    <source>
        <dbReference type="ARBA" id="ARBA00005010"/>
    </source>
</evidence>
<evidence type="ECO:0000256" key="7">
    <source>
        <dbReference type="ARBA" id="ARBA00023002"/>
    </source>
</evidence>
<dbReference type="InterPro" id="IPR035996">
    <property type="entry name" value="4pyrrol_Methylase_sf"/>
</dbReference>
<dbReference type="CDD" id="cd11642">
    <property type="entry name" value="SUMT"/>
    <property type="match status" value="1"/>
</dbReference>
<comment type="similarity">
    <text evidence="2 15">Belongs to the precorrin methyltransferase family.</text>
</comment>
<comment type="similarity">
    <text evidence="14">In the C-terminal section; belongs to the precorrin methyltransferase family.</text>
</comment>
<feature type="binding site" evidence="14">
    <location>
        <begin position="297"/>
        <end position="299"/>
    </location>
    <ligand>
        <name>S-adenosyl-L-methionine</name>
        <dbReference type="ChEBI" id="CHEBI:59789"/>
    </ligand>
</feature>
<proteinExistence type="inferred from homology"/>
<feature type="region of interest" description="Precorrin-2 dehydrogenase / sirohydrochlorin ferrochelatase" evidence="14">
    <location>
        <begin position="1"/>
        <end position="198"/>
    </location>
</feature>
<evidence type="ECO:0000256" key="11">
    <source>
        <dbReference type="ARBA" id="ARBA00023268"/>
    </source>
</evidence>
<comment type="pathway">
    <text evidence="12 14">Porphyrin-containing compound metabolism; siroheme biosynthesis; precorrin-2 from uroporphyrinogen III: step 1/1.</text>
</comment>
<keyword evidence="5 14" id="KW-0808">Transferase</keyword>
<dbReference type="Pfam" id="PF00590">
    <property type="entry name" value="TP_methylase"/>
    <property type="match status" value="1"/>
</dbReference>
<dbReference type="Gene3D" id="3.40.50.720">
    <property type="entry name" value="NAD(P)-binding Rossmann-like Domain"/>
    <property type="match status" value="1"/>
</dbReference>
<dbReference type="InterPro" id="IPR037115">
    <property type="entry name" value="Sirohaem_synt_dimer_dom_sf"/>
</dbReference>
<dbReference type="HAMAP" id="MF_01646">
    <property type="entry name" value="Siroheme_synth"/>
    <property type="match status" value="1"/>
</dbReference>
<keyword evidence="3 14" id="KW-0169">Cobalamin biosynthesis</keyword>
<feature type="binding site" evidence="14">
    <location>
        <begin position="49"/>
        <end position="50"/>
    </location>
    <ligand>
        <name>NAD(+)</name>
        <dbReference type="ChEBI" id="CHEBI:57540"/>
    </ligand>
</feature>
<keyword evidence="11 14" id="KW-0511">Multifunctional enzyme</keyword>
<dbReference type="PIRSF" id="PIRSF036426">
    <property type="entry name" value="Sirohaem_synth"/>
    <property type="match status" value="1"/>
</dbReference>
<keyword evidence="9 14" id="KW-0456">Lyase</keyword>
<comment type="pathway">
    <text evidence="14">Cofactor biosynthesis; adenosylcobalamin biosynthesis; sirohydrochlorin from precorrin-2: step 1/1.</text>
</comment>
<dbReference type="NCBIfam" id="TIGR01470">
    <property type="entry name" value="cysG_Nterm"/>
    <property type="match status" value="1"/>
</dbReference>
<evidence type="ECO:0000256" key="15">
    <source>
        <dbReference type="RuleBase" id="RU003960"/>
    </source>
</evidence>
<feature type="domain" description="Tetrapyrrole methylase" evidence="16">
    <location>
        <begin position="214"/>
        <end position="424"/>
    </location>
</feature>
<dbReference type="InterPro" id="IPR000878">
    <property type="entry name" value="4pyrrol_Mease"/>
</dbReference>
<dbReference type="Pfam" id="PF14824">
    <property type="entry name" value="Sirohm_synth_M"/>
    <property type="match status" value="1"/>
</dbReference>
<dbReference type="Gene3D" id="3.30.950.10">
    <property type="entry name" value="Methyltransferase, Cobalt-precorrin-4 Transmethylase, Domain 2"/>
    <property type="match status" value="1"/>
</dbReference>
<dbReference type="InterPro" id="IPR050161">
    <property type="entry name" value="Siro_Cobalamin_biosynth"/>
</dbReference>
<dbReference type="EC" id="2.1.1.107" evidence="14"/>
<keyword evidence="6 14" id="KW-0949">S-adenosyl-L-methionine</keyword>
<name>A0ABP7NVQ5_9GAMM</name>
<dbReference type="Proteomes" id="UP001501337">
    <property type="component" value="Unassembled WGS sequence"/>
</dbReference>
<keyword evidence="20" id="KW-1185">Reference proteome</keyword>
<dbReference type="Gene3D" id="1.10.8.210">
    <property type="entry name" value="Sirohaem synthase, dimerisation domain"/>
    <property type="match status" value="1"/>
</dbReference>
<evidence type="ECO:0000256" key="9">
    <source>
        <dbReference type="ARBA" id="ARBA00023239"/>
    </source>
</evidence>
<dbReference type="NCBIfam" id="NF007922">
    <property type="entry name" value="PRK10637.1"/>
    <property type="match status" value="1"/>
</dbReference>
<keyword evidence="10 14" id="KW-0627">Porphyrin biosynthesis</keyword>
<comment type="function">
    <text evidence="14">Multifunctional enzyme that catalyzes the SAM-dependent methylations of uroporphyrinogen III at position C-2 and C-7 to form precorrin-2 via precorrin-1. Then it catalyzes the NAD-dependent ring dehydrogenation of precorrin-2 to yield sirohydrochlorin. Finally, it catalyzes the ferrochelation of sirohydrochlorin to yield siroheme.</text>
</comment>
<sequence>MTQPAAWPLLPLALRLEGSACLVVGDTDQAERKCELLTKAGALIQRMSPAQFQQSLADGTLCKTLAGAMLVVSATGDTTVDEAVATEAQALGIFVNVAENRLLSSAIFPSIVDRSPLLIAVSSGGEAPVLTRLIRNRLEAFLPSRLGHLAQLASALRETVKSKLTNINQRRRYWETVLEGQVPDLVYSGAEDKARDRMLEVLDTADDLSSAGEVYLVGAGPGDPDLLTFRALRLMRQADVVLYDRLVSPQILDLVRRDAERIDVGKARSQHTVPQEEINEMLARLALEGKRVLRLKGGDPFIFGRGGEEIDLLASKGVPFQVVPGITAASGCAAYSGIPLTHRDHSQSVRFITAHLKNNTSDLPWFELVRPRQTLVFYMGLAALPLIARELVAHGMAADMPAAIVSKGTLPEQRVLTSTISELAALVAAEEVPGPTIIIVGTVVRLRDQLAWQTVAHDAAS</sequence>
<dbReference type="InterPro" id="IPR019478">
    <property type="entry name" value="Sirohaem_synthase_dimer_dom"/>
</dbReference>
<feature type="binding site" evidence="14">
    <location>
        <position position="408"/>
    </location>
    <ligand>
        <name>S-adenosyl-L-methionine</name>
        <dbReference type="ChEBI" id="CHEBI:59789"/>
    </ligand>
</feature>
<dbReference type="EMBL" id="BAABBO010000007">
    <property type="protein sequence ID" value="GAA3955104.1"/>
    <property type="molecule type" value="Genomic_DNA"/>
</dbReference>
<comment type="catalytic activity">
    <reaction evidence="14">
        <text>uroporphyrinogen III + 2 S-adenosyl-L-methionine = precorrin-2 + 2 S-adenosyl-L-homocysteine + H(+)</text>
        <dbReference type="Rhea" id="RHEA:32459"/>
        <dbReference type="ChEBI" id="CHEBI:15378"/>
        <dbReference type="ChEBI" id="CHEBI:57308"/>
        <dbReference type="ChEBI" id="CHEBI:57856"/>
        <dbReference type="ChEBI" id="CHEBI:58827"/>
        <dbReference type="ChEBI" id="CHEBI:59789"/>
        <dbReference type="EC" id="2.1.1.107"/>
    </reaction>
</comment>
<reference evidence="20" key="1">
    <citation type="journal article" date="2019" name="Int. J. Syst. Evol. Microbiol.">
        <title>The Global Catalogue of Microorganisms (GCM) 10K type strain sequencing project: providing services to taxonomists for standard genome sequencing and annotation.</title>
        <authorList>
            <consortium name="The Broad Institute Genomics Platform"/>
            <consortium name="The Broad Institute Genome Sequencing Center for Infectious Disease"/>
            <person name="Wu L."/>
            <person name="Ma J."/>
        </authorList>
    </citation>
    <scope>NUCLEOTIDE SEQUENCE [LARGE SCALE GENOMIC DNA]</scope>
    <source>
        <strain evidence="20">JCM 17555</strain>
    </source>
</reference>
<dbReference type="EC" id="4.99.1.4" evidence="14"/>
<comment type="similarity">
    <text evidence="14">In the N-terminal section; belongs to the precorrin-2 dehydrogenase / sirohydrochlorin ferrochelatase family.</text>
</comment>
<evidence type="ECO:0000256" key="6">
    <source>
        <dbReference type="ARBA" id="ARBA00022691"/>
    </source>
</evidence>
<dbReference type="InterPro" id="IPR036291">
    <property type="entry name" value="NAD(P)-bd_dom_sf"/>
</dbReference>
<dbReference type="RefSeq" id="WP_344804335.1">
    <property type="nucleotide sequence ID" value="NZ_BAABBO010000007.1"/>
</dbReference>
<evidence type="ECO:0000256" key="5">
    <source>
        <dbReference type="ARBA" id="ARBA00022679"/>
    </source>
</evidence>
<dbReference type="SUPFAM" id="SSF75615">
    <property type="entry name" value="Siroheme synthase middle domains-like"/>
    <property type="match status" value="1"/>
</dbReference>
<dbReference type="NCBIfam" id="TIGR01469">
    <property type="entry name" value="cobA_cysG_Cterm"/>
    <property type="match status" value="1"/>
</dbReference>
<evidence type="ECO:0000256" key="4">
    <source>
        <dbReference type="ARBA" id="ARBA00022603"/>
    </source>
</evidence>
<feature type="active site" description="Proton donor" evidence="14">
    <location>
        <position position="266"/>
    </location>
</feature>
<evidence type="ECO:0000256" key="2">
    <source>
        <dbReference type="ARBA" id="ARBA00005879"/>
    </source>
</evidence>
<comment type="caution">
    <text evidence="19">The sequence shown here is derived from an EMBL/GenBank/DDBJ whole genome shotgun (WGS) entry which is preliminary data.</text>
</comment>
<comment type="catalytic activity">
    <reaction evidence="14">
        <text>siroheme + 2 H(+) = sirohydrochlorin + Fe(2+)</text>
        <dbReference type="Rhea" id="RHEA:24360"/>
        <dbReference type="ChEBI" id="CHEBI:15378"/>
        <dbReference type="ChEBI" id="CHEBI:29033"/>
        <dbReference type="ChEBI" id="CHEBI:58351"/>
        <dbReference type="ChEBI" id="CHEBI:60052"/>
        <dbReference type="EC" id="4.99.1.4"/>
    </reaction>
</comment>
<evidence type="ECO:0000256" key="8">
    <source>
        <dbReference type="ARBA" id="ARBA00023027"/>
    </source>
</evidence>
<dbReference type="Gene3D" id="3.40.1010.10">
    <property type="entry name" value="Cobalt-precorrin-4 Transmethylase, Domain 1"/>
    <property type="match status" value="1"/>
</dbReference>
<organism evidence="19 20">
    <name type="scientific">Allohahella marinimesophila</name>
    <dbReference type="NCBI Taxonomy" id="1054972"/>
    <lineage>
        <taxon>Bacteria</taxon>
        <taxon>Pseudomonadati</taxon>
        <taxon>Pseudomonadota</taxon>
        <taxon>Gammaproteobacteria</taxon>
        <taxon>Oceanospirillales</taxon>
        <taxon>Hahellaceae</taxon>
        <taxon>Allohahella</taxon>
    </lineage>
</organism>
<comment type="catalytic activity">
    <reaction evidence="13 14">
        <text>precorrin-2 + NAD(+) = sirohydrochlorin + NADH + 2 H(+)</text>
        <dbReference type="Rhea" id="RHEA:15613"/>
        <dbReference type="ChEBI" id="CHEBI:15378"/>
        <dbReference type="ChEBI" id="CHEBI:57540"/>
        <dbReference type="ChEBI" id="CHEBI:57945"/>
        <dbReference type="ChEBI" id="CHEBI:58351"/>
        <dbReference type="ChEBI" id="CHEBI:58827"/>
        <dbReference type="EC" id="1.3.1.76"/>
    </reaction>
</comment>
<dbReference type="Pfam" id="PF10414">
    <property type="entry name" value="CysG_dimeriser"/>
    <property type="match status" value="1"/>
</dbReference>
<evidence type="ECO:0000313" key="20">
    <source>
        <dbReference type="Proteomes" id="UP001501337"/>
    </source>
</evidence>
<dbReference type="Pfam" id="PF13241">
    <property type="entry name" value="NAD_binding_7"/>
    <property type="match status" value="1"/>
</dbReference>
<feature type="binding site" evidence="14">
    <location>
        <position position="302"/>
    </location>
    <ligand>
        <name>S-adenosyl-L-methionine</name>
        <dbReference type="ChEBI" id="CHEBI:59789"/>
    </ligand>
</feature>
<feature type="binding site" evidence="14">
    <location>
        <position position="379"/>
    </location>
    <ligand>
        <name>S-adenosyl-L-methionine</name>
        <dbReference type="ChEBI" id="CHEBI:59789"/>
    </ligand>
</feature>
<evidence type="ECO:0000259" key="17">
    <source>
        <dbReference type="Pfam" id="PF10414"/>
    </source>
</evidence>
<keyword evidence="4 14" id="KW-0489">Methyltransferase</keyword>
<dbReference type="PROSITE" id="PS00840">
    <property type="entry name" value="SUMT_2"/>
    <property type="match status" value="1"/>
</dbReference>
<comment type="pathway">
    <text evidence="14">Cofactor biosynthesis; adenosylcobalamin biosynthesis; precorrin-2 from uroporphyrinogen III: step 1/1.</text>
</comment>
<dbReference type="InterPro" id="IPR003043">
    <property type="entry name" value="Uropor_MeTrfase_CS"/>
</dbReference>
<dbReference type="SUPFAM" id="SSF51735">
    <property type="entry name" value="NAD(P)-binding Rossmann-fold domains"/>
    <property type="match status" value="1"/>
</dbReference>
<feature type="binding site" evidence="14">
    <location>
        <position position="221"/>
    </location>
    <ligand>
        <name>S-adenosyl-L-methionine</name>
        <dbReference type="ChEBI" id="CHEBI:59789"/>
    </ligand>
</feature>
<evidence type="ECO:0000256" key="10">
    <source>
        <dbReference type="ARBA" id="ARBA00023244"/>
    </source>
</evidence>
<dbReference type="NCBIfam" id="NF004790">
    <property type="entry name" value="PRK06136.1"/>
    <property type="match status" value="1"/>
</dbReference>
<dbReference type="InterPro" id="IPR006366">
    <property type="entry name" value="CobA/CysG_C"/>
</dbReference>
<evidence type="ECO:0000259" key="16">
    <source>
        <dbReference type="Pfam" id="PF00590"/>
    </source>
</evidence>
<dbReference type="PANTHER" id="PTHR45790:SF1">
    <property type="entry name" value="SIROHEME SYNTHASE"/>
    <property type="match status" value="1"/>
</dbReference>
<feature type="binding site" evidence="14">
    <location>
        <begin position="28"/>
        <end position="29"/>
    </location>
    <ligand>
        <name>NAD(+)</name>
        <dbReference type="ChEBI" id="CHEBI:57540"/>
    </ligand>
</feature>
<comment type="pathway">
    <text evidence="14">Porphyrin-containing compound metabolism; siroheme biosynthesis; siroheme from sirohydrochlorin: step 1/1.</text>
</comment>
<evidence type="ECO:0000256" key="12">
    <source>
        <dbReference type="ARBA" id="ARBA00025705"/>
    </source>
</evidence>
<evidence type="ECO:0000259" key="18">
    <source>
        <dbReference type="Pfam" id="PF14824"/>
    </source>
</evidence>
<feature type="domain" description="Sirohaem synthase dimerisation" evidence="17">
    <location>
        <begin position="145"/>
        <end position="200"/>
    </location>
</feature>
<feature type="binding site" evidence="14">
    <location>
        <begin position="327"/>
        <end position="328"/>
    </location>
    <ligand>
        <name>S-adenosyl-L-methionine</name>
        <dbReference type="ChEBI" id="CHEBI:59789"/>
    </ligand>
</feature>
<dbReference type="InterPro" id="IPR012409">
    <property type="entry name" value="Sirohaem_synth"/>
</dbReference>
<dbReference type="EC" id="1.3.1.76" evidence="14"/>
<dbReference type="Gene3D" id="3.30.160.110">
    <property type="entry name" value="Siroheme synthase, domain 2"/>
    <property type="match status" value="1"/>
</dbReference>
<keyword evidence="8 14" id="KW-0520">NAD</keyword>
<comment type="pathway">
    <text evidence="1 14">Porphyrin-containing compound metabolism; siroheme biosynthesis; sirohydrochlorin from precorrin-2: step 1/1.</text>
</comment>
<evidence type="ECO:0000256" key="13">
    <source>
        <dbReference type="ARBA" id="ARBA00047561"/>
    </source>
</evidence>
<accession>A0ABP7NVQ5</accession>
<dbReference type="PANTHER" id="PTHR45790">
    <property type="entry name" value="SIROHEME SYNTHASE-RELATED"/>
    <property type="match status" value="1"/>
</dbReference>
<keyword evidence="7 14" id="KW-0560">Oxidoreductase</keyword>
<feature type="region of interest" description="Uroporphyrinogen-III C-methyltransferase" evidence="14">
    <location>
        <begin position="212"/>
        <end position="461"/>
    </location>
</feature>
<evidence type="ECO:0000256" key="3">
    <source>
        <dbReference type="ARBA" id="ARBA00022573"/>
    </source>
</evidence>
<feature type="domain" description="Siroheme synthase central" evidence="18">
    <location>
        <begin position="115"/>
        <end position="140"/>
    </location>
</feature>
<dbReference type="InterPro" id="IPR014777">
    <property type="entry name" value="4pyrrole_Mease_sub1"/>
</dbReference>
<gene>
    <name evidence="14 19" type="primary">cysG</name>
    <name evidence="19" type="ORF">GCM10022278_12120</name>
</gene>
<dbReference type="InterPro" id="IPR006367">
    <property type="entry name" value="Sirohaem_synthase_N"/>
</dbReference>
<keyword evidence="14" id="KW-0597">Phosphoprotein</keyword>
<evidence type="ECO:0000313" key="19">
    <source>
        <dbReference type="EMBL" id="GAA3955104.1"/>
    </source>
</evidence>
<dbReference type="InterPro" id="IPR014776">
    <property type="entry name" value="4pyrrole_Mease_sub2"/>
</dbReference>
<feature type="active site" description="Proton acceptor" evidence="14">
    <location>
        <position position="244"/>
    </location>
</feature>
<evidence type="ECO:0000256" key="14">
    <source>
        <dbReference type="HAMAP-Rule" id="MF_01646"/>
    </source>
</evidence>
<feature type="modified residue" description="Phosphoserine" evidence="14">
    <location>
        <position position="123"/>
    </location>
</feature>
<dbReference type="SUPFAM" id="SSF53790">
    <property type="entry name" value="Tetrapyrrole methylase"/>
    <property type="match status" value="1"/>
</dbReference>
<protein>
    <recommendedName>
        <fullName evidence="14">Siroheme synthase</fullName>
    </recommendedName>
    <domain>
        <recommendedName>
            <fullName evidence="14">Uroporphyrinogen-III C-methyltransferase</fullName>
            <shortName evidence="14">Urogen III methylase</shortName>
            <ecNumber evidence="14">2.1.1.107</ecNumber>
        </recommendedName>
        <alternativeName>
            <fullName evidence="14">SUMT</fullName>
        </alternativeName>
        <alternativeName>
            <fullName evidence="14">Uroporphyrinogen III methylase</fullName>
            <shortName evidence="14">UROM</shortName>
        </alternativeName>
    </domain>
    <domain>
        <recommendedName>
            <fullName evidence="14">Precorrin-2 dehydrogenase</fullName>
            <ecNumber evidence="14">1.3.1.76</ecNumber>
        </recommendedName>
    </domain>
    <domain>
        <recommendedName>
            <fullName evidence="14">Sirohydrochlorin ferrochelatase</fullName>
            <ecNumber evidence="14">4.99.1.4</ecNumber>
        </recommendedName>
    </domain>
</protein>
<dbReference type="InterPro" id="IPR028281">
    <property type="entry name" value="Sirohaem_synthase_central"/>
</dbReference>